<keyword evidence="3" id="KW-1185">Reference proteome</keyword>
<protein>
    <submittedName>
        <fullName evidence="2">Uncharacterized protein</fullName>
    </submittedName>
</protein>
<name>J3MKR2_ORYBR</name>
<sequence>MGSAASASETDLKGWLAGREWAGLVAVDRDITSSWPPPPPPLPSPVWRRRGKTRSSSSSNHSCAPDLDADVDVAGAQRHPSPLLWTSSPLRCPSPRWTPSTGGELEWAWDSAHWQQARAGQAALSNPAKTTSARRRDLSGAHRHGGRERRQRSTVGEAEMRGGEDEGRGSVTESERRHLLIAGDDEDKKQEGIF</sequence>
<evidence type="ECO:0000256" key="1">
    <source>
        <dbReference type="SAM" id="MobiDB-lite"/>
    </source>
</evidence>
<proteinExistence type="predicted"/>
<dbReference type="EnsemblPlants" id="OB07G19940.1">
    <property type="protein sequence ID" value="OB07G19940.1"/>
    <property type="gene ID" value="OB07G19940"/>
</dbReference>
<feature type="region of interest" description="Disordered" evidence="1">
    <location>
        <begin position="29"/>
        <end position="194"/>
    </location>
</feature>
<dbReference type="HOGENOM" id="CLU_1404431_0_0_1"/>
<dbReference type="AlphaFoldDB" id="J3MKR2"/>
<evidence type="ECO:0000313" key="3">
    <source>
        <dbReference type="Proteomes" id="UP000006038"/>
    </source>
</evidence>
<feature type="compositionally biased region" description="Pro residues" evidence="1">
    <location>
        <begin position="35"/>
        <end position="44"/>
    </location>
</feature>
<feature type="compositionally biased region" description="Basic residues" evidence="1">
    <location>
        <begin position="141"/>
        <end position="152"/>
    </location>
</feature>
<evidence type="ECO:0000313" key="2">
    <source>
        <dbReference type="EnsemblPlants" id="OB07G19940.1"/>
    </source>
</evidence>
<dbReference type="Gramene" id="OB07G19940.1">
    <property type="protein sequence ID" value="OB07G19940.1"/>
    <property type="gene ID" value="OB07G19940"/>
</dbReference>
<reference evidence="2" key="1">
    <citation type="journal article" date="2013" name="Nat. Commun.">
        <title>Whole-genome sequencing of Oryza brachyantha reveals mechanisms underlying Oryza genome evolution.</title>
        <authorList>
            <person name="Chen J."/>
            <person name="Huang Q."/>
            <person name="Gao D."/>
            <person name="Wang J."/>
            <person name="Lang Y."/>
            <person name="Liu T."/>
            <person name="Li B."/>
            <person name="Bai Z."/>
            <person name="Luis Goicoechea J."/>
            <person name="Liang C."/>
            <person name="Chen C."/>
            <person name="Zhang W."/>
            <person name="Sun S."/>
            <person name="Liao Y."/>
            <person name="Zhang X."/>
            <person name="Yang L."/>
            <person name="Song C."/>
            <person name="Wang M."/>
            <person name="Shi J."/>
            <person name="Liu G."/>
            <person name="Liu J."/>
            <person name="Zhou H."/>
            <person name="Zhou W."/>
            <person name="Yu Q."/>
            <person name="An N."/>
            <person name="Chen Y."/>
            <person name="Cai Q."/>
            <person name="Wang B."/>
            <person name="Liu B."/>
            <person name="Min J."/>
            <person name="Huang Y."/>
            <person name="Wu H."/>
            <person name="Li Z."/>
            <person name="Zhang Y."/>
            <person name="Yin Y."/>
            <person name="Song W."/>
            <person name="Jiang J."/>
            <person name="Jackson S.A."/>
            <person name="Wing R.A."/>
            <person name="Wang J."/>
            <person name="Chen M."/>
        </authorList>
    </citation>
    <scope>NUCLEOTIDE SEQUENCE [LARGE SCALE GENOMIC DNA]</scope>
    <source>
        <strain evidence="2">cv. IRGC 101232</strain>
    </source>
</reference>
<accession>J3MKR2</accession>
<organism evidence="2">
    <name type="scientific">Oryza brachyantha</name>
    <name type="common">malo sina</name>
    <dbReference type="NCBI Taxonomy" id="4533"/>
    <lineage>
        <taxon>Eukaryota</taxon>
        <taxon>Viridiplantae</taxon>
        <taxon>Streptophyta</taxon>
        <taxon>Embryophyta</taxon>
        <taxon>Tracheophyta</taxon>
        <taxon>Spermatophyta</taxon>
        <taxon>Magnoliopsida</taxon>
        <taxon>Liliopsida</taxon>
        <taxon>Poales</taxon>
        <taxon>Poaceae</taxon>
        <taxon>BOP clade</taxon>
        <taxon>Oryzoideae</taxon>
        <taxon>Oryzeae</taxon>
        <taxon>Oryzinae</taxon>
        <taxon>Oryza</taxon>
    </lineage>
</organism>
<feature type="compositionally biased region" description="Basic and acidic residues" evidence="1">
    <location>
        <begin position="158"/>
        <end position="178"/>
    </location>
</feature>
<reference evidence="2" key="2">
    <citation type="submission" date="2013-04" db="UniProtKB">
        <authorList>
            <consortium name="EnsemblPlants"/>
        </authorList>
    </citation>
    <scope>IDENTIFICATION</scope>
</reference>
<dbReference type="Proteomes" id="UP000006038">
    <property type="component" value="Chromosome 7"/>
</dbReference>